<dbReference type="Gene3D" id="3.40.47.10">
    <property type="match status" value="1"/>
</dbReference>
<dbReference type="SUPFAM" id="SSF53901">
    <property type="entry name" value="Thiolase-like"/>
    <property type="match status" value="1"/>
</dbReference>
<dbReference type="InterPro" id="IPR016039">
    <property type="entry name" value="Thiolase-like"/>
</dbReference>
<evidence type="ECO:0000256" key="2">
    <source>
        <dbReference type="SAM" id="MobiDB-lite"/>
    </source>
</evidence>
<evidence type="ECO:0000313" key="5">
    <source>
        <dbReference type="Proteomes" id="UP000597656"/>
    </source>
</evidence>
<accession>A0ABQ2IVE6</accession>
<comment type="caution">
    <text evidence="4">The sequence shown here is derived from an EMBL/GenBank/DDBJ whole genome shotgun (WGS) entry which is preliminary data.</text>
</comment>
<dbReference type="PANTHER" id="PTHR11712">
    <property type="entry name" value="POLYKETIDE SYNTHASE-RELATED"/>
    <property type="match status" value="1"/>
</dbReference>
<reference evidence="5" key="1">
    <citation type="journal article" date="2019" name="Int. J. Syst. Evol. Microbiol.">
        <title>The Global Catalogue of Microorganisms (GCM) 10K type strain sequencing project: providing services to taxonomists for standard genome sequencing and annotation.</title>
        <authorList>
            <consortium name="The Broad Institute Genomics Platform"/>
            <consortium name="The Broad Institute Genome Sequencing Center for Infectious Disease"/>
            <person name="Wu L."/>
            <person name="Ma J."/>
        </authorList>
    </citation>
    <scope>NUCLEOTIDE SEQUENCE [LARGE SCALE GENOMIC DNA]</scope>
    <source>
        <strain evidence="5">CGMCC 4.7319</strain>
    </source>
</reference>
<name>A0ABQ2IVE6_9PSEU</name>
<dbReference type="RefSeq" id="WP_229694359.1">
    <property type="nucleotide sequence ID" value="NZ_BMNC01000044.1"/>
</dbReference>
<feature type="region of interest" description="Disordered" evidence="2">
    <location>
        <begin position="178"/>
        <end position="201"/>
    </location>
</feature>
<dbReference type="InterPro" id="IPR014030">
    <property type="entry name" value="Ketoacyl_synth_N"/>
</dbReference>
<sequence>MLGECADEAVDMAGLTARDDTAVLLGTAGDFAALTRFWRGEAGAEVADAVPAHLADLLAARLGANELQLAFTNACVASATAIIHACGLIASGRLESAVCAGAYLVEEENFAKFDSGRALSRGGVIRPFSADRDGLLLGDGAAAVVLESGEAANRRGARPLVNVVGWGASSDAHHIARPHPKGAGLASAAGRATPRGCESGT</sequence>
<dbReference type="Proteomes" id="UP000597656">
    <property type="component" value="Unassembled WGS sequence"/>
</dbReference>
<evidence type="ECO:0000259" key="3">
    <source>
        <dbReference type="PROSITE" id="PS52004"/>
    </source>
</evidence>
<gene>
    <name evidence="4" type="ORF">GCM10011609_88460</name>
</gene>
<dbReference type="PANTHER" id="PTHR11712:SF336">
    <property type="entry name" value="3-OXOACYL-[ACYL-CARRIER-PROTEIN] SYNTHASE, MITOCHONDRIAL"/>
    <property type="match status" value="1"/>
</dbReference>
<proteinExistence type="predicted"/>
<dbReference type="Pfam" id="PF00109">
    <property type="entry name" value="ketoacyl-synt"/>
    <property type="match status" value="1"/>
</dbReference>
<dbReference type="InterPro" id="IPR020841">
    <property type="entry name" value="PKS_Beta-ketoAc_synthase_dom"/>
</dbReference>
<keyword evidence="1" id="KW-0808">Transferase</keyword>
<protein>
    <recommendedName>
        <fullName evidence="3">Ketosynthase family 3 (KS3) domain-containing protein</fullName>
    </recommendedName>
</protein>
<evidence type="ECO:0000256" key="1">
    <source>
        <dbReference type="ARBA" id="ARBA00022679"/>
    </source>
</evidence>
<dbReference type="EMBL" id="BMNC01000044">
    <property type="protein sequence ID" value="GGN30577.1"/>
    <property type="molecule type" value="Genomic_DNA"/>
</dbReference>
<feature type="domain" description="Ketosynthase family 3 (KS3)" evidence="3">
    <location>
        <begin position="1"/>
        <end position="201"/>
    </location>
</feature>
<dbReference type="InterPro" id="IPR000794">
    <property type="entry name" value="Beta-ketoacyl_synthase"/>
</dbReference>
<keyword evidence="5" id="KW-1185">Reference proteome</keyword>
<organism evidence="4 5">
    <name type="scientific">Lentzea pudingi</name>
    <dbReference type="NCBI Taxonomy" id="1789439"/>
    <lineage>
        <taxon>Bacteria</taxon>
        <taxon>Bacillati</taxon>
        <taxon>Actinomycetota</taxon>
        <taxon>Actinomycetes</taxon>
        <taxon>Pseudonocardiales</taxon>
        <taxon>Pseudonocardiaceae</taxon>
        <taxon>Lentzea</taxon>
    </lineage>
</organism>
<dbReference type="PROSITE" id="PS52004">
    <property type="entry name" value="KS3_2"/>
    <property type="match status" value="1"/>
</dbReference>
<evidence type="ECO:0000313" key="4">
    <source>
        <dbReference type="EMBL" id="GGN30577.1"/>
    </source>
</evidence>